<dbReference type="InterPro" id="IPR036278">
    <property type="entry name" value="Sialidase_sf"/>
</dbReference>
<evidence type="ECO:0000313" key="2">
    <source>
        <dbReference type="EMBL" id="MBD1425530.1"/>
    </source>
</evidence>
<accession>A0ABR7Y2K0</accession>
<dbReference type="InterPro" id="IPR023296">
    <property type="entry name" value="Glyco_hydro_beta-prop_sf"/>
</dbReference>
<dbReference type="RefSeq" id="WP_190308686.1">
    <property type="nucleotide sequence ID" value="NZ_JACNYK010000002.1"/>
</dbReference>
<dbReference type="Proteomes" id="UP000606494">
    <property type="component" value="Unassembled WGS sequence"/>
</dbReference>
<name>A0ABR7Y2K0_9SPHI</name>
<organism evidence="2 3">
    <name type="scientific">Sphingobacterium arenae</name>
    <dbReference type="NCBI Taxonomy" id="1280598"/>
    <lineage>
        <taxon>Bacteria</taxon>
        <taxon>Pseudomonadati</taxon>
        <taxon>Bacteroidota</taxon>
        <taxon>Sphingobacteriia</taxon>
        <taxon>Sphingobacteriales</taxon>
        <taxon>Sphingobacteriaceae</taxon>
        <taxon>Sphingobacterium</taxon>
    </lineage>
</organism>
<dbReference type="EMBL" id="JACNYK010000002">
    <property type="protein sequence ID" value="MBD1425530.1"/>
    <property type="molecule type" value="Genomic_DNA"/>
</dbReference>
<comment type="caution">
    <text evidence="2">The sequence shown here is derived from an EMBL/GenBank/DDBJ whole genome shotgun (WGS) entry which is preliminary data.</text>
</comment>
<keyword evidence="1" id="KW-1133">Transmembrane helix</keyword>
<proteinExistence type="predicted"/>
<reference evidence="2 3" key="1">
    <citation type="submission" date="2020-08" db="EMBL/GenBank/DDBJ databases">
        <title>Sphingobacterium sp. DN00404 isolated from aquaculture water.</title>
        <authorList>
            <person name="Zhang M."/>
        </authorList>
    </citation>
    <scope>NUCLEOTIDE SEQUENCE [LARGE SCALE GENOMIC DNA]</scope>
    <source>
        <strain evidence="2 3">KCTC 32294</strain>
    </source>
</reference>
<dbReference type="Gene3D" id="2.120.10.10">
    <property type="match status" value="1"/>
</dbReference>
<gene>
    <name evidence="2" type="ORF">H8B17_08060</name>
</gene>
<keyword evidence="3" id="KW-1185">Reference proteome</keyword>
<dbReference type="CDD" id="cd15482">
    <property type="entry name" value="Sialidase_non-viral"/>
    <property type="match status" value="1"/>
</dbReference>
<dbReference type="SUPFAM" id="SSF75005">
    <property type="entry name" value="Arabinanase/levansucrase/invertase"/>
    <property type="match status" value="1"/>
</dbReference>
<keyword evidence="1" id="KW-0472">Membrane</keyword>
<protein>
    <submittedName>
        <fullName evidence="2">BNR-4 repeat-containing protein</fullName>
    </submittedName>
</protein>
<dbReference type="SUPFAM" id="SSF50939">
    <property type="entry name" value="Sialidases"/>
    <property type="match status" value="1"/>
</dbReference>
<sequence length="447" mass="52237">MIKRILGISKLEGLMESKMRETAVVFLVFIQVFFVFFSRAQFQATDYIVVAEDAAWCWFSDPRAVYYKGANEQIYYAYINSKGDVVINSRDSRSKEVRRFVLHKELQIDDHNVPSILFLPDGRLIAFYTEHNGRFFMRISKKPEDITEWGEERVIPFGGNRITYSHPVMLQDEGNRIYMFWRGSDWQPSFSFSDDLGDTWSDPKVLIASKNIKDKPRNRPYLKVHSDGQDRIDFIFTDGHPSVEPTNSVYHFYYKKGMFHQTNGDLIGSIEGPAIKHQHVHKVYAGEKDSIRAWIADVALAKDGHPVVVYPRFPQDTDHRYHYAKWNGNRWLDEEICKAGGWMPIVEPGEKVREPHYSGGISLNHRDPSNVYLSRKVGHFFEVEHWKKKGKNWITTKITTESEIDNVRPYVVFGFTGDPIVLWMTGIYNHYTKFNTDIRINEWLNKN</sequence>
<keyword evidence="1" id="KW-0812">Transmembrane</keyword>
<feature type="transmembrane region" description="Helical" evidence="1">
    <location>
        <begin position="21"/>
        <end position="38"/>
    </location>
</feature>
<evidence type="ECO:0000256" key="1">
    <source>
        <dbReference type="SAM" id="Phobius"/>
    </source>
</evidence>
<evidence type="ECO:0000313" key="3">
    <source>
        <dbReference type="Proteomes" id="UP000606494"/>
    </source>
</evidence>
<dbReference type="Pfam" id="PF15892">
    <property type="entry name" value="BNR_4"/>
    <property type="match status" value="1"/>
</dbReference>